<evidence type="ECO:0000256" key="8">
    <source>
        <dbReference type="ARBA" id="ARBA00049003"/>
    </source>
</evidence>
<feature type="compositionally biased region" description="Basic residues" evidence="11">
    <location>
        <begin position="454"/>
        <end position="465"/>
    </location>
</feature>
<dbReference type="Gene3D" id="3.30.10.30">
    <property type="entry name" value="DYRK"/>
    <property type="match status" value="1"/>
</dbReference>
<evidence type="ECO:0000259" key="12">
    <source>
        <dbReference type="PROSITE" id="PS50011"/>
    </source>
</evidence>
<dbReference type="AlphaFoldDB" id="A0A1J4JWG7"/>
<evidence type="ECO:0000256" key="4">
    <source>
        <dbReference type="ARBA" id="ARBA00022679"/>
    </source>
</evidence>
<feature type="domain" description="Protein kinase" evidence="12">
    <location>
        <begin position="163"/>
        <end position="447"/>
    </location>
</feature>
<dbReference type="Proteomes" id="UP000179807">
    <property type="component" value="Unassembled WGS sequence"/>
</dbReference>
<comment type="catalytic activity">
    <reaction evidence="9">
        <text>L-threonyl-[protein] + ATP = O-phospho-L-threonyl-[protein] + ADP + H(+)</text>
        <dbReference type="Rhea" id="RHEA:46608"/>
        <dbReference type="Rhea" id="RHEA-COMP:11060"/>
        <dbReference type="Rhea" id="RHEA-COMP:11605"/>
        <dbReference type="ChEBI" id="CHEBI:15378"/>
        <dbReference type="ChEBI" id="CHEBI:30013"/>
        <dbReference type="ChEBI" id="CHEBI:30616"/>
        <dbReference type="ChEBI" id="CHEBI:61977"/>
        <dbReference type="ChEBI" id="CHEBI:456216"/>
        <dbReference type="EC" id="2.7.12.1"/>
    </reaction>
</comment>
<dbReference type="GO" id="GO:0005524">
    <property type="term" value="F:ATP binding"/>
    <property type="evidence" value="ECO:0007669"/>
    <property type="project" value="UniProtKB-KW"/>
</dbReference>
<dbReference type="SUPFAM" id="SSF56112">
    <property type="entry name" value="Protein kinase-like (PK-like)"/>
    <property type="match status" value="1"/>
</dbReference>
<dbReference type="GO" id="GO:0004674">
    <property type="term" value="F:protein serine/threonine kinase activity"/>
    <property type="evidence" value="ECO:0007669"/>
    <property type="project" value="UniProtKB-KW"/>
</dbReference>
<reference evidence="13" key="1">
    <citation type="submission" date="2016-10" db="EMBL/GenBank/DDBJ databases">
        <authorList>
            <person name="Benchimol M."/>
            <person name="Almeida L.G."/>
            <person name="Vasconcelos A.T."/>
            <person name="Perreira-Neves A."/>
            <person name="Rosa I.A."/>
            <person name="Tasca T."/>
            <person name="Bogo M.R."/>
            <person name="de Souza W."/>
        </authorList>
    </citation>
    <scope>NUCLEOTIDE SEQUENCE [LARGE SCALE GENOMIC DNA]</scope>
    <source>
        <strain evidence="13">K</strain>
    </source>
</reference>
<keyword evidence="6 13" id="KW-0418">Kinase</keyword>
<evidence type="ECO:0000256" key="9">
    <source>
        <dbReference type="ARBA" id="ARBA00049308"/>
    </source>
</evidence>
<dbReference type="InterPro" id="IPR042521">
    <property type="entry name" value="DYRK"/>
</dbReference>
<evidence type="ECO:0000256" key="5">
    <source>
        <dbReference type="ARBA" id="ARBA00022741"/>
    </source>
</evidence>
<dbReference type="GO" id="GO:0004712">
    <property type="term" value="F:protein serine/threonine/tyrosine kinase activity"/>
    <property type="evidence" value="ECO:0007669"/>
    <property type="project" value="UniProtKB-EC"/>
</dbReference>
<sequence>MKKPRISLPIIERFSRNPRFIRESNPVPVLSLLGINSNNPPNNPSYGGNNSTARSNKSYNNYHSARPRPSMSLPPLSKIPGLSNFDESLVKPLPGAPLTASEVLQVFSDRLAPLEIGEILKYREIYYIGDVDNKPFRASYESDYDDRKKQYRALPNDHINYRYQVLCYAGGGAFSTVYRCFDHKLKIPVAVKIIRAKPDCLQYAELEAKIQSKLRGNHSVRLIESFNFRGHYCLSMELLFTDIYSIVEKKDYQQLPPDSVRHITFQTLLCLREMSALGIVHADIKPENILTNDDSLINTKVADFGTACFAEEQMFTYIQSRYYRAPEVLYGIRYGPPIDMWSLGCVVYELIIGQPLFPAQDEEELATMLTISLGPPPRSIYGKASKWRLFPQNRRPEDLIIQDCDIQPIAFMVAILPRPIAKFIRACLVWDPTKRITPDEALQTDWMQEEIKELKKKQAKMAQRPKIKEPSTARRPHWHNK</sequence>
<evidence type="ECO:0000256" key="11">
    <source>
        <dbReference type="SAM" id="MobiDB-lite"/>
    </source>
</evidence>
<dbReference type="SMART" id="SM00220">
    <property type="entry name" value="S_TKc"/>
    <property type="match status" value="1"/>
</dbReference>
<keyword evidence="7" id="KW-0067">ATP-binding</keyword>
<evidence type="ECO:0000256" key="7">
    <source>
        <dbReference type="ARBA" id="ARBA00022840"/>
    </source>
</evidence>
<dbReference type="InterPro" id="IPR011009">
    <property type="entry name" value="Kinase-like_dom_sf"/>
</dbReference>
<dbReference type="PANTHER" id="PTHR24058:SF22">
    <property type="entry name" value="DUAL SPECIFICITY TYROSINE-PHOSPHORYLATION-REGULATED KINASE 4"/>
    <property type="match status" value="1"/>
</dbReference>
<dbReference type="EMBL" id="MLAK01000826">
    <property type="protein sequence ID" value="OHT03487.1"/>
    <property type="molecule type" value="Genomic_DNA"/>
</dbReference>
<dbReference type="EC" id="2.7.12.1" evidence="2"/>
<keyword evidence="14" id="KW-1185">Reference proteome</keyword>
<comment type="catalytic activity">
    <reaction evidence="8">
        <text>L-seryl-[protein] + ATP = O-phospho-L-seryl-[protein] + ADP + H(+)</text>
        <dbReference type="Rhea" id="RHEA:17989"/>
        <dbReference type="Rhea" id="RHEA-COMP:9863"/>
        <dbReference type="Rhea" id="RHEA-COMP:11604"/>
        <dbReference type="ChEBI" id="CHEBI:15378"/>
        <dbReference type="ChEBI" id="CHEBI:29999"/>
        <dbReference type="ChEBI" id="CHEBI:30616"/>
        <dbReference type="ChEBI" id="CHEBI:83421"/>
        <dbReference type="ChEBI" id="CHEBI:456216"/>
        <dbReference type="EC" id="2.7.12.1"/>
    </reaction>
</comment>
<dbReference type="Pfam" id="PF00069">
    <property type="entry name" value="Pkinase"/>
    <property type="match status" value="1"/>
</dbReference>
<dbReference type="Gene3D" id="1.10.510.10">
    <property type="entry name" value="Transferase(Phosphotransferase) domain 1"/>
    <property type="match status" value="1"/>
</dbReference>
<dbReference type="Gene3D" id="3.30.200.20">
    <property type="entry name" value="Phosphorylase Kinase, domain 1"/>
    <property type="match status" value="1"/>
</dbReference>
<dbReference type="InterPro" id="IPR050494">
    <property type="entry name" value="Ser_Thr_dual-spec_kinase"/>
</dbReference>
<comment type="caution">
    <text evidence="13">The sequence shown here is derived from an EMBL/GenBank/DDBJ whole genome shotgun (WGS) entry which is preliminary data.</text>
</comment>
<dbReference type="VEuPathDB" id="TrichDB:TRFO_29155"/>
<evidence type="ECO:0000313" key="14">
    <source>
        <dbReference type="Proteomes" id="UP000179807"/>
    </source>
</evidence>
<evidence type="ECO:0000256" key="6">
    <source>
        <dbReference type="ARBA" id="ARBA00022777"/>
    </source>
</evidence>
<dbReference type="InterPro" id="IPR008271">
    <property type="entry name" value="Ser/Thr_kinase_AS"/>
</dbReference>
<dbReference type="OrthoDB" id="9332038at2759"/>
<comment type="similarity">
    <text evidence="1">Belongs to the protein kinase superfamily. CMGC Ser/Thr protein kinase family. MNB/DYRK subfamily.</text>
</comment>
<dbReference type="RefSeq" id="XP_068356623.1">
    <property type="nucleotide sequence ID" value="XM_068506609.1"/>
</dbReference>
<dbReference type="PROSITE" id="PS00108">
    <property type="entry name" value="PROTEIN_KINASE_ST"/>
    <property type="match status" value="1"/>
</dbReference>
<name>A0A1J4JWG7_9EUKA</name>
<comment type="catalytic activity">
    <reaction evidence="10">
        <text>L-tyrosyl-[protein] + ATP = O-phospho-L-tyrosyl-[protein] + ADP + H(+)</text>
        <dbReference type="Rhea" id="RHEA:10596"/>
        <dbReference type="Rhea" id="RHEA-COMP:10136"/>
        <dbReference type="Rhea" id="RHEA-COMP:20101"/>
        <dbReference type="ChEBI" id="CHEBI:15378"/>
        <dbReference type="ChEBI" id="CHEBI:30616"/>
        <dbReference type="ChEBI" id="CHEBI:46858"/>
        <dbReference type="ChEBI" id="CHEBI:61978"/>
        <dbReference type="ChEBI" id="CHEBI:456216"/>
        <dbReference type="EC" id="2.7.12.1"/>
    </reaction>
</comment>
<dbReference type="GeneID" id="94841313"/>
<protein>
    <recommendedName>
        <fullName evidence="2">dual-specificity kinase</fullName>
        <ecNumber evidence="2">2.7.12.1</ecNumber>
    </recommendedName>
</protein>
<dbReference type="GO" id="GO:0005856">
    <property type="term" value="C:cytoskeleton"/>
    <property type="evidence" value="ECO:0007669"/>
    <property type="project" value="TreeGrafter"/>
</dbReference>
<evidence type="ECO:0000256" key="2">
    <source>
        <dbReference type="ARBA" id="ARBA00013203"/>
    </source>
</evidence>
<evidence type="ECO:0000256" key="1">
    <source>
        <dbReference type="ARBA" id="ARBA00008867"/>
    </source>
</evidence>
<feature type="region of interest" description="Disordered" evidence="11">
    <location>
        <begin position="453"/>
        <end position="481"/>
    </location>
</feature>
<dbReference type="PROSITE" id="PS50011">
    <property type="entry name" value="PROTEIN_KINASE_DOM"/>
    <property type="match status" value="1"/>
</dbReference>
<feature type="region of interest" description="Disordered" evidence="11">
    <location>
        <begin position="38"/>
        <end position="73"/>
    </location>
</feature>
<dbReference type="InterPro" id="IPR000719">
    <property type="entry name" value="Prot_kinase_dom"/>
</dbReference>
<keyword evidence="4" id="KW-0808">Transferase</keyword>
<proteinExistence type="inferred from homology"/>
<feature type="compositionally biased region" description="Polar residues" evidence="11">
    <location>
        <begin position="51"/>
        <end position="63"/>
    </location>
</feature>
<evidence type="ECO:0000313" key="13">
    <source>
        <dbReference type="EMBL" id="OHT03487.1"/>
    </source>
</evidence>
<accession>A0A1J4JWG7</accession>
<organism evidence="13 14">
    <name type="scientific">Tritrichomonas foetus</name>
    <dbReference type="NCBI Taxonomy" id="1144522"/>
    <lineage>
        <taxon>Eukaryota</taxon>
        <taxon>Metamonada</taxon>
        <taxon>Parabasalia</taxon>
        <taxon>Tritrichomonadida</taxon>
        <taxon>Tritrichomonadidae</taxon>
        <taxon>Tritrichomonas</taxon>
    </lineage>
</organism>
<evidence type="ECO:0000256" key="3">
    <source>
        <dbReference type="ARBA" id="ARBA00022527"/>
    </source>
</evidence>
<gene>
    <name evidence="13" type="primary">Dyrk4</name>
    <name evidence="13" type="ORF">TRFO_29155</name>
</gene>
<evidence type="ECO:0000256" key="10">
    <source>
        <dbReference type="ARBA" id="ARBA00051680"/>
    </source>
</evidence>
<dbReference type="PANTHER" id="PTHR24058">
    <property type="entry name" value="DUAL SPECIFICITY PROTEIN KINASE"/>
    <property type="match status" value="1"/>
</dbReference>
<keyword evidence="3" id="KW-0723">Serine/threonine-protein kinase</keyword>
<dbReference type="GO" id="GO:0005737">
    <property type="term" value="C:cytoplasm"/>
    <property type="evidence" value="ECO:0007669"/>
    <property type="project" value="TreeGrafter"/>
</dbReference>
<feature type="compositionally biased region" description="Low complexity" evidence="11">
    <location>
        <begin position="38"/>
        <end position="50"/>
    </location>
</feature>
<keyword evidence="5" id="KW-0547">Nucleotide-binding</keyword>